<dbReference type="Proteomes" id="UP000429484">
    <property type="component" value="Unassembled WGS sequence"/>
</dbReference>
<evidence type="ECO:0000313" key="3">
    <source>
        <dbReference type="EMBL" id="MQW33416.1"/>
    </source>
</evidence>
<dbReference type="Pfam" id="PF00656">
    <property type="entry name" value="Peptidase_C14"/>
    <property type="match status" value="1"/>
</dbReference>
<dbReference type="GO" id="GO:0006508">
    <property type="term" value="P:proteolysis"/>
    <property type="evidence" value="ECO:0007669"/>
    <property type="project" value="InterPro"/>
</dbReference>
<gene>
    <name evidence="3" type="ORF">GHK53_11515</name>
</gene>
<dbReference type="PANTHER" id="PTHR48104:SF30">
    <property type="entry name" value="METACASPASE-1"/>
    <property type="match status" value="1"/>
</dbReference>
<dbReference type="InterPro" id="IPR011600">
    <property type="entry name" value="Pept_C14_caspase"/>
</dbReference>
<dbReference type="RefSeq" id="WP_153349618.1">
    <property type="nucleotide sequence ID" value="NZ_WISR01000115.1"/>
</dbReference>
<keyword evidence="1" id="KW-0732">Signal</keyword>
<dbReference type="AlphaFoldDB" id="A0AAW9TKV8"/>
<feature type="domain" description="Peptidase C14 caspase" evidence="2">
    <location>
        <begin position="31"/>
        <end position="296"/>
    </location>
</feature>
<reference evidence="3 4" key="1">
    <citation type="journal article" date="2013" name="Genome Biol.">
        <title>Comparative genomics of the core and accessory genomes of 48 Sinorhizobium strains comprising five genospecies.</title>
        <authorList>
            <person name="Sugawara M."/>
            <person name="Epstein B."/>
            <person name="Badgley B.D."/>
            <person name="Unno T."/>
            <person name="Xu L."/>
            <person name="Reese J."/>
            <person name="Gyaneshwar P."/>
            <person name="Denny R."/>
            <person name="Mudge J."/>
            <person name="Bharti A.K."/>
            <person name="Farmer A.D."/>
            <person name="May G.D."/>
            <person name="Woodward J.E."/>
            <person name="Medigue C."/>
            <person name="Vallenet D."/>
            <person name="Lajus A."/>
            <person name="Rouy Z."/>
            <person name="Martinez-Vaz B."/>
            <person name="Tiffin P."/>
            <person name="Young N.D."/>
            <person name="Sadowsky M.J."/>
        </authorList>
    </citation>
    <scope>NUCLEOTIDE SEQUENCE [LARGE SCALE GENOMIC DNA]</scope>
    <source>
        <strain evidence="3 4">N6B1</strain>
    </source>
</reference>
<dbReference type="EMBL" id="WISR01000115">
    <property type="protein sequence ID" value="MQW33416.1"/>
    <property type="molecule type" value="Genomic_DNA"/>
</dbReference>
<feature type="signal peptide" evidence="1">
    <location>
        <begin position="1"/>
        <end position="28"/>
    </location>
</feature>
<protein>
    <submittedName>
        <fullName evidence="3">Caspase family protein</fullName>
    </submittedName>
</protein>
<comment type="caution">
    <text evidence="3">The sequence shown here is derived from an EMBL/GenBank/DDBJ whole genome shotgun (WGS) entry which is preliminary data.</text>
</comment>
<dbReference type="GO" id="GO:0004197">
    <property type="term" value="F:cysteine-type endopeptidase activity"/>
    <property type="evidence" value="ECO:0007669"/>
    <property type="project" value="InterPro"/>
</dbReference>
<accession>A0AAW9TKV8</accession>
<proteinExistence type="predicted"/>
<evidence type="ECO:0000256" key="1">
    <source>
        <dbReference type="SAM" id="SignalP"/>
    </source>
</evidence>
<dbReference type="InterPro" id="IPR050452">
    <property type="entry name" value="Metacaspase"/>
</dbReference>
<feature type="chain" id="PRO_5043454826" evidence="1">
    <location>
        <begin position="29"/>
        <end position="734"/>
    </location>
</feature>
<organism evidence="3 4">
    <name type="scientific">Rhizobium meliloti</name>
    <name type="common">Ensifer meliloti</name>
    <name type="synonym">Sinorhizobium meliloti</name>
    <dbReference type="NCBI Taxonomy" id="382"/>
    <lineage>
        <taxon>Bacteria</taxon>
        <taxon>Pseudomonadati</taxon>
        <taxon>Pseudomonadota</taxon>
        <taxon>Alphaproteobacteria</taxon>
        <taxon>Hyphomicrobiales</taxon>
        <taxon>Rhizobiaceae</taxon>
        <taxon>Sinorhizobium/Ensifer group</taxon>
        <taxon>Sinorhizobium</taxon>
    </lineage>
</organism>
<dbReference type="GO" id="GO:0005737">
    <property type="term" value="C:cytoplasm"/>
    <property type="evidence" value="ECO:0007669"/>
    <property type="project" value="TreeGrafter"/>
</dbReference>
<evidence type="ECO:0000259" key="2">
    <source>
        <dbReference type="Pfam" id="PF00656"/>
    </source>
</evidence>
<name>A0AAW9TKV8_RHIML</name>
<sequence length="734" mass="79147">MKARFFLSSLGGVFALALAFAPTSLAIARTNHAVIVGVTEYSELPKSNSLVGPRNDALLARDYLTKQAPVRFDPRHVIILADDVEGAKEPTLALILLTLDELSARVQNGDFVYLHFSGHGLQQPAEDPSTETDGYDEIFLPKDTGRWVDHSKHLPNALIDNKVGEALDKIRAKGAFVWVVFDACHSGTATRAAPAETVVERKIDPDAVGMPPGMLSSALRNKLLTGEVPIEVTSTTSAAKGGIVAFYAAQTNETTPEMPLPKETAEAQIYGLFTYTLFSKLTENPNVTYQQLAEAILQQYASINRTSTTPLFEGDLGTPVFGTMVGSFIPQWPLDVTDRSATIQAGLLHGLVPGSRLAILEKPSSKIEEAIGFFEVKSSANFSSRLALVPAPEQRPRTFPPIKEQTAKAARASRSVRSLRDIPPGSYVRLSEAAYDFTLKVARPAASKEFAHEVAIVNELLDSLAADKEASLHLEIVGPGKDADVRLAVFAEEGAMGSSLGAGSDPALWILSQSGEMSGEEGQRPPSITLQSDRSSIRDAVAQYLTRIYRATNLARISETSDYGVGELALAFTLRRKANGKEVEITTTNMPAGVPGDRVHVRARNNTSTAVDINILYLGSDFSITHIDAERLQPSAVLDKDLLEFTDTSYGRELIVAVFTEARPLTATLDLSFLAQEGLEKADTRGGMHGIQDMILGMGFASIRRGAEPIGKAAEGRPRGAVTLFPVRTVPQQP</sequence>
<dbReference type="Gene3D" id="3.40.50.1460">
    <property type="match status" value="1"/>
</dbReference>
<evidence type="ECO:0000313" key="4">
    <source>
        <dbReference type="Proteomes" id="UP000429484"/>
    </source>
</evidence>
<dbReference type="PANTHER" id="PTHR48104">
    <property type="entry name" value="METACASPASE-4"/>
    <property type="match status" value="1"/>
</dbReference>